<feature type="domain" description="RNA polymerase sigma-70" evidence="9">
    <location>
        <begin position="450"/>
        <end position="476"/>
    </location>
</feature>
<dbReference type="SMR" id="A0ABC7ZJ06"/>
<dbReference type="InterPro" id="IPR036388">
    <property type="entry name" value="WH-like_DNA-bd_sf"/>
</dbReference>
<protein>
    <recommendedName>
        <fullName evidence="6">RNA polymerase sigma factor SigA</fullName>
    </recommendedName>
</protein>
<dbReference type="GO" id="GO:0005737">
    <property type="term" value="C:cytoplasm"/>
    <property type="evidence" value="ECO:0007669"/>
    <property type="project" value="UniProtKB-SubCell"/>
</dbReference>
<sequence length="497" mass="57662">MSTDKKTLGEKPNSTKPELSEELIAELKKQRILEKNRPYKKMIYVDNKVQRKHRHENIAFLKTLHENKESDVPKKRRGRKPKHAPLKEKNNLKLFDILEGSLKSHIENDDTNTVINLLTEAWEKKSKKKQKNITLSNKEIISVLAKFELPEDEIIYVLDELRDKGIQLQHDVEEHIHEFRANQDLSIIDEDIEELTSKNISNRDKVDDNVRFFLGSLDFSKMLDFESEQRIAKVLNSTDEESRKYAINQLVTSNLRLVVSIAKKHLERGLDFNDLIQEGNLGLLKAISKFNWSLGNKFSTYATWWIKQAITRAIADQARTVRIPVHMVETINRLAKAERALYQELGREPTDEELAEKMGGQAEGFNVKKIAEIKRLSLDPVSLDKTVGHDEESQFGDFVKDTDAQTPDEFTESRSNSEKIDELLNNNLSEQEELIVRMRIGMPPYNEPKTLDEVGQKILIPREKIRQIENKAIRKLRHAVRNNPISMSFLRINEKKD</sequence>
<dbReference type="GeneID" id="99647105"/>
<dbReference type="GO" id="GO:0003677">
    <property type="term" value="F:DNA binding"/>
    <property type="evidence" value="ECO:0007669"/>
    <property type="project" value="UniProtKB-UniRule"/>
</dbReference>
<dbReference type="KEGG" id="mgx:CM1_01480"/>
<dbReference type="GO" id="GO:0006352">
    <property type="term" value="P:DNA-templated transcription initiation"/>
    <property type="evidence" value="ECO:0007669"/>
    <property type="project" value="UniProtKB-UniRule"/>
</dbReference>
<comment type="subunit">
    <text evidence="6">Interacts transiently with the RNA polymerase catalytic core.</text>
</comment>
<evidence type="ECO:0000259" key="8">
    <source>
        <dbReference type="PROSITE" id="PS00715"/>
    </source>
</evidence>
<evidence type="ECO:0000256" key="2">
    <source>
        <dbReference type="ARBA" id="ARBA00023015"/>
    </source>
</evidence>
<dbReference type="InterPro" id="IPR050239">
    <property type="entry name" value="Sigma-70_RNA_pol_init_factors"/>
</dbReference>
<dbReference type="Pfam" id="PF04539">
    <property type="entry name" value="Sigma70_r3"/>
    <property type="match status" value="1"/>
</dbReference>
<feature type="region of interest" description="Disordered" evidence="7">
    <location>
        <begin position="1"/>
        <end position="20"/>
    </location>
</feature>
<dbReference type="InterPro" id="IPR028630">
    <property type="entry name" value="Sigma70_RpoD"/>
</dbReference>
<dbReference type="GO" id="GO:0016987">
    <property type="term" value="F:sigma factor activity"/>
    <property type="evidence" value="ECO:0007669"/>
    <property type="project" value="UniProtKB-UniRule"/>
</dbReference>
<dbReference type="Gene3D" id="1.10.10.10">
    <property type="entry name" value="Winged helix-like DNA-binding domain superfamily/Winged helix DNA-binding domain"/>
    <property type="match status" value="2"/>
</dbReference>
<dbReference type="InterPro" id="IPR013325">
    <property type="entry name" value="RNA_pol_sigma_r2"/>
</dbReference>
<dbReference type="InterPro" id="IPR007624">
    <property type="entry name" value="RNA_pol_sigma70_r3"/>
</dbReference>
<dbReference type="PANTHER" id="PTHR30603:SF60">
    <property type="entry name" value="RNA POLYMERASE SIGMA FACTOR RPOD"/>
    <property type="match status" value="1"/>
</dbReference>
<dbReference type="EMBL" id="CP003772">
    <property type="protein sequence ID" value="AFQ04069.1"/>
    <property type="molecule type" value="Genomic_DNA"/>
</dbReference>
<dbReference type="InterPro" id="IPR007630">
    <property type="entry name" value="RNA_pol_sigma70_r4"/>
</dbReference>
<dbReference type="NCBIfam" id="TIGR02393">
    <property type="entry name" value="RpoD_Cterm"/>
    <property type="match status" value="1"/>
</dbReference>
<feature type="DNA-binding region" description="H-T-H motif" evidence="6">
    <location>
        <begin position="451"/>
        <end position="470"/>
    </location>
</feature>
<keyword evidence="4 6" id="KW-0238">DNA-binding</keyword>
<dbReference type="NCBIfam" id="NF004564">
    <property type="entry name" value="PRK05901.2-2"/>
    <property type="match status" value="1"/>
</dbReference>
<keyword evidence="2 6" id="KW-0805">Transcription regulation</keyword>
<dbReference type="SUPFAM" id="SSF88946">
    <property type="entry name" value="Sigma2 domain of RNA polymerase sigma factors"/>
    <property type="match status" value="1"/>
</dbReference>
<dbReference type="SUPFAM" id="SSF88659">
    <property type="entry name" value="Sigma3 and sigma4 domains of RNA polymerase sigma factors"/>
    <property type="match status" value="2"/>
</dbReference>
<dbReference type="InterPro" id="IPR000943">
    <property type="entry name" value="RNA_pol_sigma70"/>
</dbReference>
<dbReference type="RefSeq" id="WP_009885787.1">
    <property type="nucleotide sequence ID" value="NC_018497.1"/>
</dbReference>
<reference evidence="10 11" key="1">
    <citation type="journal article" date="2012" name="J. Bacteriol.">
        <title>Draft Genome Sequences of Four Axenic Mycoplasma genitalium Strains Isolated from Denmark, Japan, and Australia.</title>
        <authorList>
            <person name="McGowin C.L."/>
            <person name="Ma L."/>
            <person name="Jensen J.S."/>
            <person name="Mancuso M.M."/>
            <person name="Hamasuna R."/>
            <person name="Adegboye D."/>
            <person name="Martin D.H."/>
        </authorList>
    </citation>
    <scope>NUCLEOTIDE SEQUENCE [LARGE SCALE GENOMIC DNA]</scope>
    <source>
        <strain evidence="10 11">M6320</strain>
    </source>
</reference>
<name>A0ABC7ZJ06_MYCGT</name>
<dbReference type="Proteomes" id="UP000005254">
    <property type="component" value="Chromosome"/>
</dbReference>
<evidence type="ECO:0000256" key="7">
    <source>
        <dbReference type="SAM" id="MobiDB-lite"/>
    </source>
</evidence>
<dbReference type="PROSITE" id="PS00715">
    <property type="entry name" value="SIGMA70_1"/>
    <property type="match status" value="1"/>
</dbReference>
<feature type="region of interest" description="Disordered" evidence="7">
    <location>
        <begin position="62"/>
        <end position="86"/>
    </location>
</feature>
<comment type="caution">
    <text evidence="6">Lacks conserved residue(s) required for the propagation of feature annotation.</text>
</comment>
<evidence type="ECO:0000256" key="1">
    <source>
        <dbReference type="ARBA" id="ARBA00022490"/>
    </source>
</evidence>
<evidence type="ECO:0000256" key="4">
    <source>
        <dbReference type="ARBA" id="ARBA00023125"/>
    </source>
</evidence>
<comment type="similarity">
    <text evidence="6">Belongs to the sigma-70 factor family. RpoD/SigA subfamily.</text>
</comment>
<dbReference type="PRINTS" id="PR00046">
    <property type="entry name" value="SIGMA70FCT"/>
</dbReference>
<keyword evidence="1 6" id="KW-0963">Cytoplasm</keyword>
<dbReference type="Pfam" id="PF04545">
    <property type="entry name" value="Sigma70_r4"/>
    <property type="match status" value="1"/>
</dbReference>
<dbReference type="PANTHER" id="PTHR30603">
    <property type="entry name" value="RNA POLYMERASE SIGMA FACTOR RPO"/>
    <property type="match status" value="1"/>
</dbReference>
<dbReference type="AlphaFoldDB" id="A0ABC7ZJ06"/>
<dbReference type="InterPro" id="IPR007627">
    <property type="entry name" value="RNA_pol_sigma70_r2"/>
</dbReference>
<evidence type="ECO:0000256" key="6">
    <source>
        <dbReference type="HAMAP-Rule" id="MF_00963"/>
    </source>
</evidence>
<organism evidence="10 11">
    <name type="scientific">Mycoplasmoides genitalium M6320</name>
    <dbReference type="NCBI Taxonomy" id="662945"/>
    <lineage>
        <taxon>Bacteria</taxon>
        <taxon>Bacillati</taxon>
        <taxon>Mycoplasmatota</taxon>
        <taxon>Mycoplasmoidales</taxon>
        <taxon>Mycoplasmoidaceae</taxon>
        <taxon>Mycoplasmoides</taxon>
    </lineage>
</organism>
<proteinExistence type="inferred from homology"/>
<feature type="short sequence motif" description="Interaction with polymerase core subunit RpoC" evidence="6">
    <location>
        <begin position="274"/>
        <end position="277"/>
    </location>
</feature>
<dbReference type="NCBIfam" id="TIGR02937">
    <property type="entry name" value="sigma70-ECF"/>
    <property type="match status" value="1"/>
</dbReference>
<dbReference type="InterPro" id="IPR012760">
    <property type="entry name" value="RNA_pol_sigma_RpoD_C"/>
</dbReference>
<comment type="subcellular location">
    <subcellularLocation>
        <location evidence="6">Cytoplasm</location>
    </subcellularLocation>
</comment>
<keyword evidence="5 6" id="KW-0804">Transcription</keyword>
<evidence type="ECO:0000256" key="5">
    <source>
        <dbReference type="ARBA" id="ARBA00023163"/>
    </source>
</evidence>
<dbReference type="PROSITE" id="PS00716">
    <property type="entry name" value="SIGMA70_2"/>
    <property type="match status" value="1"/>
</dbReference>
<feature type="domain" description="RNA polymerase sigma-70" evidence="8">
    <location>
        <begin position="274"/>
        <end position="287"/>
    </location>
</feature>
<accession>A0ABC7ZJ06</accession>
<feature type="compositionally biased region" description="Basic and acidic residues" evidence="7">
    <location>
        <begin position="63"/>
        <end position="73"/>
    </location>
</feature>
<keyword evidence="3 6" id="KW-0731">Sigma factor</keyword>
<feature type="region of interest" description="Sigma-70 factor domain-2" evidence="6">
    <location>
        <begin position="250"/>
        <end position="320"/>
    </location>
</feature>
<dbReference type="InterPro" id="IPR014284">
    <property type="entry name" value="RNA_pol_sigma-70_dom"/>
</dbReference>
<gene>
    <name evidence="6" type="primary">sigA</name>
    <name evidence="10" type="ORF">CM1_01480</name>
</gene>
<evidence type="ECO:0000259" key="9">
    <source>
        <dbReference type="PROSITE" id="PS00716"/>
    </source>
</evidence>
<dbReference type="Gene3D" id="1.10.601.10">
    <property type="entry name" value="RNA Polymerase Primary Sigma Factor"/>
    <property type="match status" value="1"/>
</dbReference>
<evidence type="ECO:0000313" key="10">
    <source>
        <dbReference type="EMBL" id="AFQ04069.1"/>
    </source>
</evidence>
<evidence type="ECO:0000256" key="3">
    <source>
        <dbReference type="ARBA" id="ARBA00023082"/>
    </source>
</evidence>
<feature type="compositionally biased region" description="Basic residues" evidence="7">
    <location>
        <begin position="74"/>
        <end position="84"/>
    </location>
</feature>
<evidence type="ECO:0000313" key="11">
    <source>
        <dbReference type="Proteomes" id="UP000005254"/>
    </source>
</evidence>
<dbReference type="InterPro" id="IPR013324">
    <property type="entry name" value="RNA_pol_sigma_r3/r4-like"/>
</dbReference>
<dbReference type="HAMAP" id="MF_00963">
    <property type="entry name" value="Sigma70_RpoD_SigA"/>
    <property type="match status" value="1"/>
</dbReference>
<dbReference type="Pfam" id="PF04542">
    <property type="entry name" value="Sigma70_r2"/>
    <property type="match status" value="1"/>
</dbReference>
<comment type="function">
    <text evidence="6">Sigma factors are initiation factors that promote the attachment of RNA polymerase to specific initiation sites and are then released. This sigma factor is the primary sigma factor during exponential growth.</text>
</comment>